<dbReference type="InterPro" id="IPR045014">
    <property type="entry name" value="TM41A/B"/>
</dbReference>
<feature type="domain" description="VTT" evidence="7">
    <location>
        <begin position="218"/>
        <end position="345"/>
    </location>
</feature>
<sequence length="449" mass="48498">MSDSLAPPILPNRHRAHSTNLRPALTINTLGRRRSCSLSCDSPALPSEAITPVQSEIPVLALDPTPTPHNMFAIFASRCLQLLHFSPKHAAVEWSAPSSPRSSSEDYILPISASSQQTTFGDVFGEKELASAHASTVRWTSVHAPILFVIALFPLSAAVVLYCLSTLPITMSWPRTITDVATLGRELHEYSQSGPASMAHVLGVMSVTAVWKHAWSVPGSVIWNVVAGALLSPAIATILLTALTTIGSVLATLLAMPLAPFISRFFPRALDMTRNALEGDAHLDTRTKSKSSAWVRLSVLRLVGVVPWSGINIASGVCGVAISDCALGSFIGTLPWTAVTCQIGDILQAIATTPSTTPQTISSILASPEIIMKLAFLSFLSLAPILGRDRLRALVSPSPAVADELDQERQSRSTWVQEWRVKLRLSSRSRARDERQLEVLIREKEEMAL</sequence>
<keyword evidence="2 6" id="KW-0812">Transmembrane</keyword>
<evidence type="ECO:0000256" key="5">
    <source>
        <dbReference type="ARBA" id="ARBA00023136"/>
    </source>
</evidence>
<feature type="transmembrane region" description="Helical" evidence="6">
    <location>
        <begin position="221"/>
        <end position="240"/>
    </location>
</feature>
<dbReference type="GO" id="GO:0016020">
    <property type="term" value="C:membrane"/>
    <property type="evidence" value="ECO:0007669"/>
    <property type="project" value="UniProtKB-SubCell"/>
</dbReference>
<dbReference type="InterPro" id="IPR032816">
    <property type="entry name" value="VTT_dom"/>
</dbReference>
<dbReference type="Proteomes" id="UP000076532">
    <property type="component" value="Unassembled WGS sequence"/>
</dbReference>
<comment type="subcellular location">
    <subcellularLocation>
        <location evidence="1">Membrane</location>
        <topology evidence="1">Multi-pass membrane protein</topology>
    </subcellularLocation>
</comment>
<proteinExistence type="predicted"/>
<organism evidence="8 9">
    <name type="scientific">Athelia psychrophila</name>
    <dbReference type="NCBI Taxonomy" id="1759441"/>
    <lineage>
        <taxon>Eukaryota</taxon>
        <taxon>Fungi</taxon>
        <taxon>Dikarya</taxon>
        <taxon>Basidiomycota</taxon>
        <taxon>Agaricomycotina</taxon>
        <taxon>Agaricomycetes</taxon>
        <taxon>Agaricomycetidae</taxon>
        <taxon>Atheliales</taxon>
        <taxon>Atheliaceae</taxon>
        <taxon>Athelia</taxon>
    </lineage>
</organism>
<dbReference type="OrthoDB" id="3364966at2759"/>
<dbReference type="EMBL" id="KV417484">
    <property type="protein sequence ID" value="KZP32988.1"/>
    <property type="molecule type" value="Genomic_DNA"/>
</dbReference>
<feature type="transmembrane region" description="Helical" evidence="6">
    <location>
        <begin position="246"/>
        <end position="266"/>
    </location>
</feature>
<evidence type="ECO:0000256" key="2">
    <source>
        <dbReference type="ARBA" id="ARBA00022692"/>
    </source>
</evidence>
<evidence type="ECO:0000256" key="1">
    <source>
        <dbReference type="ARBA" id="ARBA00004141"/>
    </source>
</evidence>
<dbReference type="STRING" id="436010.A0A166VRF3"/>
<dbReference type="Pfam" id="PF09335">
    <property type="entry name" value="VTT_dom"/>
    <property type="match status" value="1"/>
</dbReference>
<keyword evidence="3" id="KW-0732">Signal</keyword>
<keyword evidence="5 6" id="KW-0472">Membrane</keyword>
<dbReference type="PANTHER" id="PTHR43220:SF21">
    <property type="entry name" value="TRANSMEMBRANE PROTEIN 41A"/>
    <property type="match status" value="1"/>
</dbReference>
<name>A0A166VRF3_9AGAM</name>
<keyword evidence="9" id="KW-1185">Reference proteome</keyword>
<gene>
    <name evidence="8" type="ORF">FIBSPDRAFT_907177</name>
</gene>
<dbReference type="PANTHER" id="PTHR43220">
    <property type="match status" value="1"/>
</dbReference>
<reference evidence="8 9" key="1">
    <citation type="journal article" date="2016" name="Mol. Biol. Evol.">
        <title>Comparative Genomics of Early-Diverging Mushroom-Forming Fungi Provides Insights into the Origins of Lignocellulose Decay Capabilities.</title>
        <authorList>
            <person name="Nagy L.G."/>
            <person name="Riley R."/>
            <person name="Tritt A."/>
            <person name="Adam C."/>
            <person name="Daum C."/>
            <person name="Floudas D."/>
            <person name="Sun H."/>
            <person name="Yadav J.S."/>
            <person name="Pangilinan J."/>
            <person name="Larsson K.H."/>
            <person name="Matsuura K."/>
            <person name="Barry K."/>
            <person name="Labutti K."/>
            <person name="Kuo R."/>
            <person name="Ohm R.A."/>
            <person name="Bhattacharya S.S."/>
            <person name="Shirouzu T."/>
            <person name="Yoshinaga Y."/>
            <person name="Martin F.M."/>
            <person name="Grigoriev I.V."/>
            <person name="Hibbett D.S."/>
        </authorList>
    </citation>
    <scope>NUCLEOTIDE SEQUENCE [LARGE SCALE GENOMIC DNA]</scope>
    <source>
        <strain evidence="8 9">CBS 109695</strain>
    </source>
</reference>
<evidence type="ECO:0000256" key="6">
    <source>
        <dbReference type="SAM" id="Phobius"/>
    </source>
</evidence>
<evidence type="ECO:0000256" key="3">
    <source>
        <dbReference type="ARBA" id="ARBA00022729"/>
    </source>
</evidence>
<keyword evidence="4 6" id="KW-1133">Transmembrane helix</keyword>
<evidence type="ECO:0000313" key="9">
    <source>
        <dbReference type="Proteomes" id="UP000076532"/>
    </source>
</evidence>
<dbReference type="AlphaFoldDB" id="A0A166VRF3"/>
<evidence type="ECO:0000256" key="4">
    <source>
        <dbReference type="ARBA" id="ARBA00022989"/>
    </source>
</evidence>
<accession>A0A166VRF3</accession>
<protein>
    <recommendedName>
        <fullName evidence="7">VTT domain-containing protein</fullName>
    </recommendedName>
</protein>
<evidence type="ECO:0000313" key="8">
    <source>
        <dbReference type="EMBL" id="KZP32988.1"/>
    </source>
</evidence>
<evidence type="ECO:0000259" key="7">
    <source>
        <dbReference type="Pfam" id="PF09335"/>
    </source>
</evidence>
<feature type="transmembrane region" description="Helical" evidence="6">
    <location>
        <begin position="146"/>
        <end position="165"/>
    </location>
</feature>